<reference evidence="1" key="1">
    <citation type="submission" date="2023-04" db="EMBL/GenBank/DDBJ databases">
        <title>A chromosome-level genome assembly of the parasitoid wasp Eretmocerus hayati.</title>
        <authorList>
            <person name="Zhong Y."/>
            <person name="Liu S."/>
            <person name="Liu Y."/>
        </authorList>
    </citation>
    <scope>NUCLEOTIDE SEQUENCE</scope>
    <source>
        <strain evidence="1">ZJU_SS_LIU_2023</strain>
    </source>
</reference>
<comment type="caution">
    <text evidence="1">The sequence shown here is derived from an EMBL/GenBank/DDBJ whole genome shotgun (WGS) entry which is preliminary data.</text>
</comment>
<proteinExistence type="predicted"/>
<evidence type="ECO:0000313" key="2">
    <source>
        <dbReference type="Proteomes" id="UP001239111"/>
    </source>
</evidence>
<sequence>MARIIISAIVLGFFIYAVTADDPDENEPHHRERRFSGLKVSIGPHPHVVSLLYYGDHICSGSILAADIILTAAHCVTAKWHEKLVVSLRGVNPKLVKTEFAVTNIEYHSSFHSVDFINDVALLKIRRPIPLGNHVASTKLPTEPRAIAEGSKLTYYNWASIIAGPNHMSDRLISDHLAVISKGDCAKMYKDVTVESLEGQFCANFTKSYDTFSGDTGGPLMASGYQVGIVSTSQCGTKILPEISTDVSAVLGWILEKQEELMKTRQEYSVIHPLTQEELDYYRSWYGYPALTREVPFMVALVDTSNGQLVGVGSIISEDMILTTAQCAKNVTATVKAFVGKIKDKYGEEEYEIAHTYIHDDFNENVSPHIDDIALLRVRPEFKFSENVGKAELYGEDEKVEANVPANIYGWVEGRGLHFSNLSINHDDECSWLYGSHGGLFPGQICAKSRFGMCNQRVGEPLVTGRRIVGLLTKFYLDCADYRYPAIYTKVSNYRSWINGWLKALNEREDGGLRK</sequence>
<dbReference type="EMBL" id="CM056744">
    <property type="protein sequence ID" value="KAJ8665280.1"/>
    <property type="molecule type" value="Genomic_DNA"/>
</dbReference>
<dbReference type="Proteomes" id="UP001239111">
    <property type="component" value="Chromosome 4"/>
</dbReference>
<name>A0ACC2N6N7_9HYME</name>
<protein>
    <submittedName>
        <fullName evidence="1">Uncharacterized protein</fullName>
    </submittedName>
</protein>
<accession>A0ACC2N6N7</accession>
<keyword evidence="2" id="KW-1185">Reference proteome</keyword>
<gene>
    <name evidence="1" type="ORF">QAD02_006942</name>
</gene>
<organism evidence="1 2">
    <name type="scientific">Eretmocerus hayati</name>
    <dbReference type="NCBI Taxonomy" id="131215"/>
    <lineage>
        <taxon>Eukaryota</taxon>
        <taxon>Metazoa</taxon>
        <taxon>Ecdysozoa</taxon>
        <taxon>Arthropoda</taxon>
        <taxon>Hexapoda</taxon>
        <taxon>Insecta</taxon>
        <taxon>Pterygota</taxon>
        <taxon>Neoptera</taxon>
        <taxon>Endopterygota</taxon>
        <taxon>Hymenoptera</taxon>
        <taxon>Apocrita</taxon>
        <taxon>Proctotrupomorpha</taxon>
        <taxon>Chalcidoidea</taxon>
        <taxon>Aphelinidae</taxon>
        <taxon>Aphelininae</taxon>
        <taxon>Eretmocerus</taxon>
    </lineage>
</organism>
<evidence type="ECO:0000313" key="1">
    <source>
        <dbReference type="EMBL" id="KAJ8665280.1"/>
    </source>
</evidence>